<feature type="domain" description="DUF2383" evidence="1">
    <location>
        <begin position="7"/>
        <end position="110"/>
    </location>
</feature>
<organism evidence="2 3">
    <name type="scientific">Marinicella pacifica</name>
    <dbReference type="NCBI Taxonomy" id="1171543"/>
    <lineage>
        <taxon>Bacteria</taxon>
        <taxon>Pseudomonadati</taxon>
        <taxon>Pseudomonadota</taxon>
        <taxon>Gammaproteobacteria</taxon>
        <taxon>Lysobacterales</taxon>
        <taxon>Marinicellaceae</taxon>
        <taxon>Marinicella</taxon>
    </lineage>
</organism>
<sequence>MNNDNNIEVLQDVTAKLIDSCEGYQMCADIVEDNMTLKNEFLQRKNNRNILVNDFKAKIASLGGEVKDSGSAAGALHRGYTNFVNIFKDDEEAAVDALDDGEEYLAEFIEKKRKEDGLTADTLTLLNKAHASAKAGERFADFLDD</sequence>
<name>A0A917FH00_9GAMM</name>
<reference evidence="2" key="1">
    <citation type="journal article" date="2014" name="Int. J. Syst. Evol. Microbiol.">
        <title>Complete genome sequence of Corynebacterium casei LMG S-19264T (=DSM 44701T), isolated from a smear-ripened cheese.</title>
        <authorList>
            <consortium name="US DOE Joint Genome Institute (JGI-PGF)"/>
            <person name="Walter F."/>
            <person name="Albersmeier A."/>
            <person name="Kalinowski J."/>
            <person name="Ruckert C."/>
        </authorList>
    </citation>
    <scope>NUCLEOTIDE SEQUENCE</scope>
    <source>
        <strain evidence="2">CGMCC 1.12181</strain>
    </source>
</reference>
<protein>
    <recommendedName>
        <fullName evidence="1">DUF2383 domain-containing protein</fullName>
    </recommendedName>
</protein>
<dbReference type="AlphaFoldDB" id="A0A917FH00"/>
<evidence type="ECO:0000313" key="3">
    <source>
        <dbReference type="Proteomes" id="UP000605253"/>
    </source>
</evidence>
<dbReference type="InterPro" id="IPR012347">
    <property type="entry name" value="Ferritin-like"/>
</dbReference>
<reference evidence="2" key="2">
    <citation type="submission" date="2020-09" db="EMBL/GenBank/DDBJ databases">
        <authorList>
            <person name="Sun Q."/>
            <person name="Zhou Y."/>
        </authorList>
    </citation>
    <scope>NUCLEOTIDE SEQUENCE</scope>
    <source>
        <strain evidence="2">CGMCC 1.12181</strain>
    </source>
</reference>
<dbReference type="InterPro" id="IPR019052">
    <property type="entry name" value="DUF2383"/>
</dbReference>
<accession>A0A917FH00</accession>
<dbReference type="RefSeq" id="WP_188363752.1">
    <property type="nucleotide sequence ID" value="NZ_BAABJF010000011.1"/>
</dbReference>
<evidence type="ECO:0000313" key="2">
    <source>
        <dbReference type="EMBL" id="GGF84252.1"/>
    </source>
</evidence>
<proteinExistence type="predicted"/>
<dbReference type="Pfam" id="PF09537">
    <property type="entry name" value="DUF2383"/>
    <property type="match status" value="1"/>
</dbReference>
<dbReference type="Gene3D" id="1.20.1260.10">
    <property type="match status" value="1"/>
</dbReference>
<evidence type="ECO:0000259" key="1">
    <source>
        <dbReference type="Pfam" id="PF09537"/>
    </source>
</evidence>
<gene>
    <name evidence="2" type="ORF">GCM10011365_01470</name>
</gene>
<dbReference type="Proteomes" id="UP000605253">
    <property type="component" value="Unassembled WGS sequence"/>
</dbReference>
<comment type="caution">
    <text evidence="2">The sequence shown here is derived from an EMBL/GenBank/DDBJ whole genome shotgun (WGS) entry which is preliminary data.</text>
</comment>
<keyword evidence="3" id="KW-1185">Reference proteome</keyword>
<dbReference type="EMBL" id="BMEO01000001">
    <property type="protein sequence ID" value="GGF84252.1"/>
    <property type="molecule type" value="Genomic_DNA"/>
</dbReference>